<comment type="caution">
    <text evidence="6">The sequence shown here is derived from an EMBL/GenBank/DDBJ whole genome shotgun (WGS) entry which is preliminary data.</text>
</comment>
<dbReference type="SMART" id="SM00185">
    <property type="entry name" value="ARM"/>
    <property type="match status" value="2"/>
</dbReference>
<organism evidence="6 7">
    <name type="scientific">Cylindrotheca closterium</name>
    <dbReference type="NCBI Taxonomy" id="2856"/>
    <lineage>
        <taxon>Eukaryota</taxon>
        <taxon>Sar</taxon>
        <taxon>Stramenopiles</taxon>
        <taxon>Ochrophyta</taxon>
        <taxon>Bacillariophyta</taxon>
        <taxon>Bacillariophyceae</taxon>
        <taxon>Bacillariophycidae</taxon>
        <taxon>Bacillariales</taxon>
        <taxon>Bacillariaceae</taxon>
        <taxon>Cylindrotheca</taxon>
    </lineage>
</organism>
<dbReference type="InterPro" id="IPR039717">
    <property type="entry name" value="Hgh1"/>
</dbReference>
<dbReference type="PANTHER" id="PTHR13387">
    <property type="entry name" value="PROTEIN HGH1 HOMOLOG"/>
    <property type="match status" value="1"/>
</dbReference>
<dbReference type="InterPro" id="IPR011989">
    <property type="entry name" value="ARM-like"/>
</dbReference>
<sequence>MASNQDSTSVYKDLIQFLQAPRMDLKMEATKAVLQVVSDRDEVLRLVEHGALLPLLRIASDASDPTCAENALQALLYLSSSTDQATNQCIDELLQNKAVPRLVELVLGSTRSQHKQVNFALGLLANLTRTEQGALELVGKTLPDYAVKEVDEKEMENRSRPTMELLLDRYFNLQYIIDVVDYAALEPYEWDTLDKDPYQHFAAILMNATQVKAGRQFVMRIPKQKDDEPAQSVLERLLPQLQTSNPIRRRGISGMVRNVCLEIDAAWWLLNQLKLTSHILYPLAGPEELDLDEKTGMDPDLWLQGPDKAREVDTTTRLHLVEAILLLCATGRRSRETLRLARTYVILKYCDMTEEDEPVSERINECVQYLRRDEEGTEEGSSDNMVEEATRKRLQLTMASTQVGSKSAADYDDVD</sequence>
<feature type="domain" description="Protein HGH1 C-terminal" evidence="5">
    <location>
        <begin position="323"/>
        <end position="377"/>
    </location>
</feature>
<dbReference type="InterPro" id="IPR007205">
    <property type="entry name" value="Protein_HGH1_N"/>
</dbReference>
<dbReference type="InterPro" id="IPR007206">
    <property type="entry name" value="Protein_HGH1_C"/>
</dbReference>
<dbReference type="EMBL" id="CAKOGP040002158">
    <property type="protein sequence ID" value="CAJ1963701.1"/>
    <property type="molecule type" value="Genomic_DNA"/>
</dbReference>
<dbReference type="PANTHER" id="PTHR13387:SF9">
    <property type="entry name" value="PROTEIN HGH1 HOMOLOG"/>
    <property type="match status" value="1"/>
</dbReference>
<feature type="domain" description="Protein HGH1 N-terminal" evidence="4">
    <location>
        <begin position="112"/>
        <end position="317"/>
    </location>
</feature>
<evidence type="ECO:0000259" key="4">
    <source>
        <dbReference type="Pfam" id="PF04063"/>
    </source>
</evidence>
<dbReference type="AlphaFoldDB" id="A0AAD2PX17"/>
<keyword evidence="7" id="KW-1185">Reference proteome</keyword>
<reference evidence="6" key="1">
    <citation type="submission" date="2023-08" db="EMBL/GenBank/DDBJ databases">
        <authorList>
            <person name="Audoor S."/>
            <person name="Bilcke G."/>
        </authorList>
    </citation>
    <scope>NUCLEOTIDE SEQUENCE</scope>
</reference>
<evidence type="ECO:0000256" key="2">
    <source>
        <dbReference type="ARBA" id="ARBA00014076"/>
    </source>
</evidence>
<dbReference type="InterPro" id="IPR016024">
    <property type="entry name" value="ARM-type_fold"/>
</dbReference>
<accession>A0AAD2PX17</accession>
<dbReference type="InterPro" id="IPR000225">
    <property type="entry name" value="Armadillo"/>
</dbReference>
<evidence type="ECO:0000256" key="3">
    <source>
        <dbReference type="SAM" id="MobiDB-lite"/>
    </source>
</evidence>
<gene>
    <name evidence="6" type="ORF">CYCCA115_LOCUS20283</name>
</gene>
<dbReference type="Gene3D" id="1.25.10.10">
    <property type="entry name" value="Leucine-rich Repeat Variant"/>
    <property type="match status" value="1"/>
</dbReference>
<evidence type="ECO:0000313" key="7">
    <source>
        <dbReference type="Proteomes" id="UP001295423"/>
    </source>
</evidence>
<dbReference type="Pfam" id="PF04063">
    <property type="entry name" value="DUF383"/>
    <property type="match status" value="1"/>
</dbReference>
<dbReference type="SUPFAM" id="SSF48371">
    <property type="entry name" value="ARM repeat"/>
    <property type="match status" value="1"/>
</dbReference>
<evidence type="ECO:0000313" key="6">
    <source>
        <dbReference type="EMBL" id="CAJ1963701.1"/>
    </source>
</evidence>
<protein>
    <recommendedName>
        <fullName evidence="2">Protein HGH1 homolog</fullName>
    </recommendedName>
</protein>
<name>A0AAD2PX17_9STRA</name>
<evidence type="ECO:0000256" key="1">
    <source>
        <dbReference type="ARBA" id="ARBA00006712"/>
    </source>
</evidence>
<comment type="similarity">
    <text evidence="1">Belongs to the HGH1 family.</text>
</comment>
<feature type="region of interest" description="Disordered" evidence="3">
    <location>
        <begin position="373"/>
        <end position="415"/>
    </location>
</feature>
<evidence type="ECO:0000259" key="5">
    <source>
        <dbReference type="Pfam" id="PF04064"/>
    </source>
</evidence>
<proteinExistence type="inferred from homology"/>
<dbReference type="Proteomes" id="UP001295423">
    <property type="component" value="Unassembled WGS sequence"/>
</dbReference>
<dbReference type="Pfam" id="PF04064">
    <property type="entry name" value="DUF384"/>
    <property type="match status" value="1"/>
</dbReference>